<dbReference type="GO" id="GO:0008171">
    <property type="term" value="F:O-methyltransferase activity"/>
    <property type="evidence" value="ECO:0007669"/>
    <property type="project" value="InterPro"/>
</dbReference>
<feature type="domain" description="O-methyltransferase C-terminal" evidence="5">
    <location>
        <begin position="244"/>
        <end position="345"/>
    </location>
</feature>
<feature type="domain" description="O-methyltransferase C-terminal" evidence="5">
    <location>
        <begin position="373"/>
        <end position="415"/>
    </location>
</feature>
<evidence type="ECO:0000256" key="2">
    <source>
        <dbReference type="ARBA" id="ARBA00022679"/>
    </source>
</evidence>
<evidence type="ECO:0000256" key="1">
    <source>
        <dbReference type="ARBA" id="ARBA00022603"/>
    </source>
</evidence>
<dbReference type="Gene3D" id="1.10.10.10">
    <property type="entry name" value="Winged helix-like DNA-binding domain superfamily/Winged helix DNA-binding domain"/>
    <property type="match status" value="1"/>
</dbReference>
<keyword evidence="2 7" id="KW-0808">Transferase</keyword>
<keyword evidence="3" id="KW-0949">S-adenosyl-L-methionine</keyword>
<protein>
    <submittedName>
        <fullName evidence="7">O-methyltransferase</fullName>
    </submittedName>
</protein>
<dbReference type="Gene3D" id="3.40.50.150">
    <property type="entry name" value="Vaccinia Virus protein VP39"/>
    <property type="match status" value="1"/>
</dbReference>
<dbReference type="InterPro" id="IPR036388">
    <property type="entry name" value="WH-like_DNA-bd_sf"/>
</dbReference>
<accession>A0A5C3QDM5</accession>
<dbReference type="SUPFAM" id="SSF53335">
    <property type="entry name" value="S-adenosyl-L-methionine-dependent methyltransferases"/>
    <property type="match status" value="1"/>
</dbReference>
<dbReference type="STRING" id="1884261.A0A5C3QDM5"/>
<dbReference type="InterPro" id="IPR012967">
    <property type="entry name" value="COMT_dimerisation"/>
</dbReference>
<evidence type="ECO:0000313" key="7">
    <source>
        <dbReference type="EMBL" id="TFL00156.1"/>
    </source>
</evidence>
<dbReference type="Proteomes" id="UP000305067">
    <property type="component" value="Unassembled WGS sequence"/>
</dbReference>
<dbReference type="InterPro" id="IPR029063">
    <property type="entry name" value="SAM-dependent_MTases_sf"/>
</dbReference>
<dbReference type="OrthoDB" id="2410195at2759"/>
<dbReference type="InterPro" id="IPR016461">
    <property type="entry name" value="COMT-like"/>
</dbReference>
<dbReference type="EMBL" id="ML178830">
    <property type="protein sequence ID" value="TFL00156.1"/>
    <property type="molecule type" value="Genomic_DNA"/>
</dbReference>
<evidence type="ECO:0000259" key="6">
    <source>
        <dbReference type="Pfam" id="PF08100"/>
    </source>
</evidence>
<sequence>MSAIEVPVVLQLGSLIADSLSTLSSICSANNLPLPDPSETVLTEESEAFRAYPEAAHAANVIAAAALQLAAALLPPKQSLFHLVSGPLKAAAVRTAIGCHVPEILHEAGPEGLHVDEVALKTNVDSSKLARLLRLLANHHVFREVSPDVFTNTRISAVLDTGKYVEEIMQNPTAKHDNTSGFVALAEHFVNPTPIAAAHMLEVIRSPTKSHSQEPTDAPFHFAHRTFGVPPRTPLYKWFDLPQNGYAQRRFGMGMRGLASMQSGDVVCDAYAWAGLPMGSVVVDVGAGVGTSAMLVARAFPHLRFVIQDTPKVVQDAQKHWKGNYPEAVEEGRVAFQEADFFQPQPPLPTFSTSSESLPLVYGSEDSTATPAVYILKNILHNWSNKYCARLLTRLRESANDDTRLLIIGTIMANLCRQEDSPSTKVTVSESDSVGEGDGDGKGGGDGDVGGRYEEAPKPLLPNYGAANEMAYTIDITMLTCHNAQERTLGEMHALLRSSGWEIKRVKRSNPPENFFDPVVAAPIPGWVASLEE</sequence>
<dbReference type="GO" id="GO:0032259">
    <property type="term" value="P:methylation"/>
    <property type="evidence" value="ECO:0007669"/>
    <property type="project" value="UniProtKB-KW"/>
</dbReference>
<organism evidence="7 8">
    <name type="scientific">Pterulicium gracile</name>
    <dbReference type="NCBI Taxonomy" id="1884261"/>
    <lineage>
        <taxon>Eukaryota</taxon>
        <taxon>Fungi</taxon>
        <taxon>Dikarya</taxon>
        <taxon>Basidiomycota</taxon>
        <taxon>Agaricomycotina</taxon>
        <taxon>Agaricomycetes</taxon>
        <taxon>Agaricomycetidae</taxon>
        <taxon>Agaricales</taxon>
        <taxon>Pleurotineae</taxon>
        <taxon>Pterulaceae</taxon>
        <taxon>Pterulicium</taxon>
    </lineage>
</organism>
<proteinExistence type="predicted"/>
<dbReference type="GO" id="GO:0046983">
    <property type="term" value="F:protein dimerization activity"/>
    <property type="evidence" value="ECO:0007669"/>
    <property type="project" value="InterPro"/>
</dbReference>
<feature type="compositionally biased region" description="Basic and acidic residues" evidence="4">
    <location>
        <begin position="439"/>
        <end position="457"/>
    </location>
</feature>
<evidence type="ECO:0000256" key="3">
    <source>
        <dbReference type="ARBA" id="ARBA00022691"/>
    </source>
</evidence>
<dbReference type="InterPro" id="IPR036390">
    <property type="entry name" value="WH_DNA-bd_sf"/>
</dbReference>
<name>A0A5C3QDM5_9AGAR</name>
<evidence type="ECO:0000259" key="5">
    <source>
        <dbReference type="Pfam" id="PF00891"/>
    </source>
</evidence>
<evidence type="ECO:0000313" key="8">
    <source>
        <dbReference type="Proteomes" id="UP000305067"/>
    </source>
</evidence>
<dbReference type="InterPro" id="IPR001077">
    <property type="entry name" value="COMT_C"/>
</dbReference>
<dbReference type="PROSITE" id="PS51683">
    <property type="entry name" value="SAM_OMT_II"/>
    <property type="match status" value="1"/>
</dbReference>
<dbReference type="Pfam" id="PF00891">
    <property type="entry name" value="Methyltransf_2"/>
    <property type="match status" value="2"/>
</dbReference>
<gene>
    <name evidence="7" type="ORF">BDV98DRAFT_594330</name>
</gene>
<keyword evidence="1 7" id="KW-0489">Methyltransferase</keyword>
<evidence type="ECO:0000256" key="4">
    <source>
        <dbReference type="SAM" id="MobiDB-lite"/>
    </source>
</evidence>
<dbReference type="AlphaFoldDB" id="A0A5C3QDM5"/>
<reference evidence="7 8" key="1">
    <citation type="journal article" date="2019" name="Nat. Ecol. Evol.">
        <title>Megaphylogeny resolves global patterns of mushroom evolution.</title>
        <authorList>
            <person name="Varga T."/>
            <person name="Krizsan K."/>
            <person name="Foldi C."/>
            <person name="Dima B."/>
            <person name="Sanchez-Garcia M."/>
            <person name="Sanchez-Ramirez S."/>
            <person name="Szollosi G.J."/>
            <person name="Szarkandi J.G."/>
            <person name="Papp V."/>
            <person name="Albert L."/>
            <person name="Andreopoulos W."/>
            <person name="Angelini C."/>
            <person name="Antonin V."/>
            <person name="Barry K.W."/>
            <person name="Bougher N.L."/>
            <person name="Buchanan P."/>
            <person name="Buyck B."/>
            <person name="Bense V."/>
            <person name="Catcheside P."/>
            <person name="Chovatia M."/>
            <person name="Cooper J."/>
            <person name="Damon W."/>
            <person name="Desjardin D."/>
            <person name="Finy P."/>
            <person name="Geml J."/>
            <person name="Haridas S."/>
            <person name="Hughes K."/>
            <person name="Justo A."/>
            <person name="Karasinski D."/>
            <person name="Kautmanova I."/>
            <person name="Kiss B."/>
            <person name="Kocsube S."/>
            <person name="Kotiranta H."/>
            <person name="LaButti K.M."/>
            <person name="Lechner B.E."/>
            <person name="Liimatainen K."/>
            <person name="Lipzen A."/>
            <person name="Lukacs Z."/>
            <person name="Mihaltcheva S."/>
            <person name="Morgado L.N."/>
            <person name="Niskanen T."/>
            <person name="Noordeloos M.E."/>
            <person name="Ohm R.A."/>
            <person name="Ortiz-Santana B."/>
            <person name="Ovrebo C."/>
            <person name="Racz N."/>
            <person name="Riley R."/>
            <person name="Savchenko A."/>
            <person name="Shiryaev A."/>
            <person name="Soop K."/>
            <person name="Spirin V."/>
            <person name="Szebenyi C."/>
            <person name="Tomsovsky M."/>
            <person name="Tulloss R.E."/>
            <person name="Uehling J."/>
            <person name="Grigoriev I.V."/>
            <person name="Vagvolgyi C."/>
            <person name="Papp T."/>
            <person name="Martin F.M."/>
            <person name="Miettinen O."/>
            <person name="Hibbett D.S."/>
            <person name="Nagy L.G."/>
        </authorList>
    </citation>
    <scope>NUCLEOTIDE SEQUENCE [LARGE SCALE GENOMIC DNA]</scope>
    <source>
        <strain evidence="7 8">CBS 309.79</strain>
    </source>
</reference>
<dbReference type="PANTHER" id="PTHR43712:SF2">
    <property type="entry name" value="O-METHYLTRANSFERASE CICE"/>
    <property type="match status" value="1"/>
</dbReference>
<feature type="region of interest" description="Disordered" evidence="4">
    <location>
        <begin position="419"/>
        <end position="460"/>
    </location>
</feature>
<dbReference type="Pfam" id="PF08100">
    <property type="entry name" value="Dimerisation"/>
    <property type="match status" value="1"/>
</dbReference>
<feature type="domain" description="O-methyltransferase dimerisation" evidence="6">
    <location>
        <begin position="82"/>
        <end position="159"/>
    </location>
</feature>
<dbReference type="PANTHER" id="PTHR43712">
    <property type="entry name" value="PUTATIVE (AFU_ORTHOLOGUE AFUA_4G14580)-RELATED"/>
    <property type="match status" value="1"/>
</dbReference>
<dbReference type="SUPFAM" id="SSF46785">
    <property type="entry name" value="Winged helix' DNA-binding domain"/>
    <property type="match status" value="1"/>
</dbReference>
<keyword evidence="8" id="KW-1185">Reference proteome</keyword>